<dbReference type="KEGG" id="bmet:BMMGA3_08595"/>
<dbReference type="AlphaFoldDB" id="I3E8N1"/>
<evidence type="ECO:0000256" key="6">
    <source>
        <dbReference type="ARBA" id="ARBA00023136"/>
    </source>
</evidence>
<accession>I3E8N1</accession>
<dbReference type="GO" id="GO:0005886">
    <property type="term" value="C:plasma membrane"/>
    <property type="evidence" value="ECO:0007669"/>
    <property type="project" value="UniProtKB-SubCell"/>
</dbReference>
<keyword evidence="2" id="KW-0813">Transport</keyword>
<dbReference type="RefSeq" id="WP_004434220.1">
    <property type="nucleotide sequence ID" value="NZ_ADWW01000002.1"/>
</dbReference>
<dbReference type="PANTHER" id="PTHR42788">
    <property type="entry name" value="TAURINE IMPORT ATP-BINDING PROTEIN-RELATED"/>
    <property type="match status" value="1"/>
</dbReference>
<dbReference type="InterPro" id="IPR017871">
    <property type="entry name" value="ABC_transporter-like_CS"/>
</dbReference>
<dbReference type="InterPro" id="IPR050166">
    <property type="entry name" value="ABC_transporter_ATP-bind"/>
</dbReference>
<evidence type="ECO:0000256" key="5">
    <source>
        <dbReference type="ARBA" id="ARBA00022840"/>
    </source>
</evidence>
<proteinExistence type="predicted"/>
<dbReference type="Gene3D" id="3.40.50.300">
    <property type="entry name" value="P-loop containing nucleotide triphosphate hydrolases"/>
    <property type="match status" value="1"/>
</dbReference>
<dbReference type="OrthoDB" id="9802264at2"/>
<dbReference type="GO" id="GO:0016887">
    <property type="term" value="F:ATP hydrolysis activity"/>
    <property type="evidence" value="ECO:0007669"/>
    <property type="project" value="InterPro"/>
</dbReference>
<evidence type="ECO:0000256" key="3">
    <source>
        <dbReference type="ARBA" id="ARBA00022475"/>
    </source>
</evidence>
<dbReference type="Pfam" id="PF00005">
    <property type="entry name" value="ABC_tran"/>
    <property type="match status" value="1"/>
</dbReference>
<dbReference type="InterPro" id="IPR027417">
    <property type="entry name" value="P-loop_NTPase"/>
</dbReference>
<keyword evidence="9" id="KW-1185">Reference proteome</keyword>
<evidence type="ECO:0000256" key="2">
    <source>
        <dbReference type="ARBA" id="ARBA00022448"/>
    </source>
</evidence>
<evidence type="ECO:0000256" key="1">
    <source>
        <dbReference type="ARBA" id="ARBA00004202"/>
    </source>
</evidence>
<sequence>MDQSVIIKVDRVSKSFSNRGQSEQVLQHVSFELKKGEIISILGESGCGKSTLLNVIAGFEKADNGKVILDGHIVDRPSRRCVMLFQNYGLLPWRSVLKNVELGLEDGKINARERRERALHYLRLVGLHDKANLFPHELSGGMQQRVALARALVIQPELILMDEPFAALDTFNRFYLQDELLRLQEKEKTTIILVTHDIDEAIYLSDRILIMSANPGRIRRELRINTSRPRDRSHQEFQHFRKIIFEEFHFNRPQQPIEYSI</sequence>
<keyword evidence="4" id="KW-0547">Nucleotide-binding</keyword>
<feature type="domain" description="ABC transporter" evidence="7">
    <location>
        <begin position="7"/>
        <end position="238"/>
    </location>
</feature>
<evidence type="ECO:0000259" key="7">
    <source>
        <dbReference type="PROSITE" id="PS50893"/>
    </source>
</evidence>
<dbReference type="HOGENOM" id="CLU_000604_1_22_9"/>
<evidence type="ECO:0000313" key="8">
    <source>
        <dbReference type="EMBL" id="AIE60121.1"/>
    </source>
</evidence>
<evidence type="ECO:0000256" key="4">
    <source>
        <dbReference type="ARBA" id="ARBA00022741"/>
    </source>
</evidence>
<dbReference type="CDD" id="cd03293">
    <property type="entry name" value="ABC_NrtD_SsuB_transporters"/>
    <property type="match status" value="1"/>
</dbReference>
<organism evidence="8 9">
    <name type="scientific">Bacillus methanolicus (strain MGA3 / ATCC 53907)</name>
    <dbReference type="NCBI Taxonomy" id="796606"/>
    <lineage>
        <taxon>Bacteria</taxon>
        <taxon>Bacillati</taxon>
        <taxon>Bacillota</taxon>
        <taxon>Bacilli</taxon>
        <taxon>Bacillales</taxon>
        <taxon>Bacillaceae</taxon>
        <taxon>Bacillus</taxon>
    </lineage>
</organism>
<name>I3E8N1_BACMM</name>
<protein>
    <submittedName>
        <fullName evidence="8">Putative ABC transporter ATP-binding protein</fullName>
    </submittedName>
</protein>
<gene>
    <name evidence="8" type="ORF">BMMGA3_08595</name>
</gene>
<keyword evidence="3" id="KW-1003">Cell membrane</keyword>
<dbReference type="STRING" id="796606.BMMGA3_08595"/>
<dbReference type="SMART" id="SM00382">
    <property type="entry name" value="AAA"/>
    <property type="match status" value="1"/>
</dbReference>
<dbReference type="eggNOG" id="COG1116">
    <property type="taxonomic scope" value="Bacteria"/>
</dbReference>
<dbReference type="PROSITE" id="PS50893">
    <property type="entry name" value="ABC_TRANSPORTER_2"/>
    <property type="match status" value="1"/>
</dbReference>
<dbReference type="InterPro" id="IPR003439">
    <property type="entry name" value="ABC_transporter-like_ATP-bd"/>
</dbReference>
<reference evidence="8 9" key="1">
    <citation type="journal article" date="2015" name="BMC Genomics">
        <title>Transcriptome analysis of thermophilic methylotrophic Bacillus methanolicus MGA3 using RNA-sequencing provides detailed insights into its previously uncharted transcriptional landscape.</title>
        <authorList>
            <person name="Irla M."/>
            <person name="Neshat A."/>
            <person name="Brautaset T."/>
            <person name="Ruckert C."/>
            <person name="Kalinowski J."/>
            <person name="Wendisch V.F."/>
        </authorList>
    </citation>
    <scope>NUCLEOTIDE SEQUENCE [LARGE SCALE GENOMIC DNA]</scope>
    <source>
        <strain evidence="9">MGA3 / ATCC 53907</strain>
    </source>
</reference>
<dbReference type="GO" id="GO:0005524">
    <property type="term" value="F:ATP binding"/>
    <property type="evidence" value="ECO:0007669"/>
    <property type="project" value="UniProtKB-KW"/>
</dbReference>
<dbReference type="PANTHER" id="PTHR42788:SF7">
    <property type="entry name" value="NITRATE ABC TRANSPORTER ATP-BINDING PROTEIN"/>
    <property type="match status" value="1"/>
</dbReference>
<keyword evidence="5 8" id="KW-0067">ATP-binding</keyword>
<dbReference type="PROSITE" id="PS00211">
    <property type="entry name" value="ABC_TRANSPORTER_1"/>
    <property type="match status" value="1"/>
</dbReference>
<comment type="subcellular location">
    <subcellularLocation>
        <location evidence="1">Cell membrane</location>
        <topology evidence="1">Peripheral membrane protein</topology>
    </subcellularLocation>
</comment>
<keyword evidence="6" id="KW-0472">Membrane</keyword>
<dbReference type="InterPro" id="IPR003593">
    <property type="entry name" value="AAA+_ATPase"/>
</dbReference>
<dbReference type="Proteomes" id="UP000027602">
    <property type="component" value="Chromosome"/>
</dbReference>
<dbReference type="SUPFAM" id="SSF52540">
    <property type="entry name" value="P-loop containing nucleoside triphosphate hydrolases"/>
    <property type="match status" value="1"/>
</dbReference>
<evidence type="ECO:0000313" key="9">
    <source>
        <dbReference type="Proteomes" id="UP000027602"/>
    </source>
</evidence>
<dbReference type="EMBL" id="CP007739">
    <property type="protein sequence ID" value="AIE60121.1"/>
    <property type="molecule type" value="Genomic_DNA"/>
</dbReference>